<proteinExistence type="predicted"/>
<name>A0ABD6EI76_9BILA</name>
<organism evidence="1 2">
    <name type="scientific">Gnathostoma spinigerum</name>
    <dbReference type="NCBI Taxonomy" id="75299"/>
    <lineage>
        <taxon>Eukaryota</taxon>
        <taxon>Metazoa</taxon>
        <taxon>Ecdysozoa</taxon>
        <taxon>Nematoda</taxon>
        <taxon>Chromadorea</taxon>
        <taxon>Rhabditida</taxon>
        <taxon>Spirurina</taxon>
        <taxon>Gnathostomatomorpha</taxon>
        <taxon>Gnathostomatoidea</taxon>
        <taxon>Gnathostomatidae</taxon>
        <taxon>Gnathostoma</taxon>
    </lineage>
</organism>
<dbReference type="EMBL" id="JBGFUD010002669">
    <property type="protein sequence ID" value="MFH4977859.1"/>
    <property type="molecule type" value="Genomic_DNA"/>
</dbReference>
<reference evidence="1 2" key="1">
    <citation type="submission" date="2024-08" db="EMBL/GenBank/DDBJ databases">
        <title>Gnathostoma spinigerum genome.</title>
        <authorList>
            <person name="Gonzalez-Bertolin B."/>
            <person name="Monzon S."/>
            <person name="Zaballos A."/>
            <person name="Jimenez P."/>
            <person name="Dekumyoy P."/>
            <person name="Varona S."/>
            <person name="Cuesta I."/>
            <person name="Sumanam S."/>
            <person name="Adisakwattana P."/>
            <person name="Gasser R.B."/>
            <person name="Hernandez-Gonzalez A."/>
            <person name="Young N.D."/>
            <person name="Perteguer M.J."/>
        </authorList>
    </citation>
    <scope>NUCLEOTIDE SEQUENCE [LARGE SCALE GENOMIC DNA]</scope>
    <source>
        <strain evidence="1">AL3</strain>
        <tissue evidence="1">Liver</tissue>
    </source>
</reference>
<dbReference type="AlphaFoldDB" id="A0ABD6EI76"/>
<evidence type="ECO:0000313" key="1">
    <source>
        <dbReference type="EMBL" id="MFH4977859.1"/>
    </source>
</evidence>
<sequence>MDLYSGILDDDFDSLCLFEEVESESERCRLMQGLAVAELTQAQMTDFFRAIGTKICSYDPEKVVAGCCLVTALTQNIRVRRMLTMYARIIVRLILDWIPKVCMQNWNASMNRRLCDALYQISWYASSMRETSAKFIMDECRRMLFSQMLTVSGQTLVLDIILRFGVPFIYDFDVVELLLLFENGSEFSFIKNATNALAPVSTYSEPEIRHVYLDFYNSWQNFLFVYCYRVVKRIEEQAIIASFSGTESMKSKECDYEGETNMDPKDHCLFSAQHIDVRCSAGKSLYADLAFVFTVSFSEIFSAIPHPEIPSGLSCDPTSSQHAHHCRRRSLLKTHENVRSKMVRRFNSQQLDHIVRSLSRGITVDLSAFYEEDTVNSEHSFPQINNGSSNNTLKEDIESRKAQARAWTDAQFSLEERTNDGMVNVSPTLAEVFDIEINFIRALPQIAVHLDDYRKVSNRSWTEILKIYGYRTQKWRPRSPVVSDSYNFSLGSLSHCLI</sequence>
<protein>
    <submittedName>
        <fullName evidence="1">Uncharacterized protein</fullName>
    </submittedName>
</protein>
<evidence type="ECO:0000313" key="2">
    <source>
        <dbReference type="Proteomes" id="UP001608902"/>
    </source>
</evidence>
<gene>
    <name evidence="1" type="ORF">AB6A40_004568</name>
</gene>
<keyword evidence="2" id="KW-1185">Reference proteome</keyword>
<dbReference type="Proteomes" id="UP001608902">
    <property type="component" value="Unassembled WGS sequence"/>
</dbReference>
<accession>A0ABD6EI76</accession>
<comment type="caution">
    <text evidence="1">The sequence shown here is derived from an EMBL/GenBank/DDBJ whole genome shotgun (WGS) entry which is preliminary data.</text>
</comment>